<organism evidence="2 3">
    <name type="scientific">Stenotrophomonas beteli</name>
    <dbReference type="NCBI Taxonomy" id="3384461"/>
    <lineage>
        <taxon>Bacteria</taxon>
        <taxon>Pseudomonadati</taxon>
        <taxon>Pseudomonadota</taxon>
        <taxon>Gammaproteobacteria</taxon>
        <taxon>Lysobacterales</taxon>
        <taxon>Lysobacteraceae</taxon>
        <taxon>Stenotrophomonas</taxon>
        <taxon>Stenotrophomonas maltophilia group</taxon>
    </lineage>
</organism>
<name>A0A0R0B3A7_9GAMM</name>
<reference evidence="2 3" key="1">
    <citation type="journal article" date="2016" name="Front. Microbiol.">
        <title>Genome Sequence of Type Strains of Genus Stenotrophomonas.</title>
        <authorList>
            <person name="Patil P.P."/>
            <person name="Midha S."/>
            <person name="Kumar S."/>
            <person name="Patil P.B."/>
        </authorList>
    </citation>
    <scope>NUCLEOTIDE SEQUENCE [LARGE SCALE GENOMIC DNA]</scope>
    <source>
        <strain evidence="2 3">LMG 978</strain>
    </source>
</reference>
<dbReference type="EMBL" id="LLXV01000021">
    <property type="protein sequence ID" value="KRG51637.1"/>
    <property type="molecule type" value="Genomic_DNA"/>
</dbReference>
<evidence type="ECO:0008006" key="4">
    <source>
        <dbReference type="Google" id="ProtNLM"/>
    </source>
</evidence>
<proteinExistence type="predicted"/>
<feature type="transmembrane region" description="Helical" evidence="1">
    <location>
        <begin position="77"/>
        <end position="103"/>
    </location>
</feature>
<evidence type="ECO:0000313" key="2">
    <source>
        <dbReference type="EMBL" id="KRG51637.1"/>
    </source>
</evidence>
<dbReference type="AlphaFoldDB" id="A0A0R0B3A7"/>
<accession>A0A0R0B3A7</accession>
<feature type="transmembrane region" description="Helical" evidence="1">
    <location>
        <begin position="37"/>
        <end position="57"/>
    </location>
</feature>
<comment type="caution">
    <text evidence="2">The sequence shown here is derived from an EMBL/GenBank/DDBJ whole genome shotgun (WGS) entry which is preliminary data.</text>
</comment>
<sequence>MSQLLRHGWGIVAAPFGSDVMAFSAENLNLLEKVRDFRVCLALLAFAALLDVFLVAVSGSNLWTFKWNDVTSRPGVWLLLVLAYSVIMTLGAAAIATLVMVVLGPIVRKIQSWLDVSVVQENPDPQRYVHQWEAEKALAHMDESVRPKTVEKQLAERAAEVGRWHALVGASWVGVALVALDWNIAGSGIAALAQWHPWAPWLVLAVPAWACAYHMCVGVPGHDFIDWPEHAKGLARNQSGAFVPMPSA</sequence>
<evidence type="ECO:0000313" key="3">
    <source>
        <dbReference type="Proteomes" id="UP000051757"/>
    </source>
</evidence>
<dbReference type="Proteomes" id="UP000051757">
    <property type="component" value="Unassembled WGS sequence"/>
</dbReference>
<keyword evidence="1" id="KW-0472">Membrane</keyword>
<keyword evidence="3" id="KW-1185">Reference proteome</keyword>
<protein>
    <recommendedName>
        <fullName evidence="4">Transmembrane protein</fullName>
    </recommendedName>
</protein>
<keyword evidence="1" id="KW-0812">Transmembrane</keyword>
<gene>
    <name evidence="2" type="ORF">ARC23_07940</name>
</gene>
<evidence type="ECO:0000256" key="1">
    <source>
        <dbReference type="SAM" id="Phobius"/>
    </source>
</evidence>
<keyword evidence="1" id="KW-1133">Transmembrane helix</keyword>